<dbReference type="Proteomes" id="UP001165960">
    <property type="component" value="Unassembled WGS sequence"/>
</dbReference>
<protein>
    <submittedName>
        <fullName evidence="1">Uncharacterized protein</fullName>
    </submittedName>
</protein>
<organism evidence="1 2">
    <name type="scientific">Entomophthora muscae</name>
    <dbReference type="NCBI Taxonomy" id="34485"/>
    <lineage>
        <taxon>Eukaryota</taxon>
        <taxon>Fungi</taxon>
        <taxon>Fungi incertae sedis</taxon>
        <taxon>Zoopagomycota</taxon>
        <taxon>Entomophthoromycotina</taxon>
        <taxon>Entomophthoromycetes</taxon>
        <taxon>Entomophthorales</taxon>
        <taxon>Entomophthoraceae</taxon>
        <taxon>Entomophthora</taxon>
    </lineage>
</organism>
<name>A0ACC2T1T9_9FUNG</name>
<dbReference type="EMBL" id="QTSX02003720">
    <property type="protein sequence ID" value="KAJ9068545.1"/>
    <property type="molecule type" value="Genomic_DNA"/>
</dbReference>
<sequence length="175" mass="19667">MAPAYTITQTQEAGLSRPSTLIEYKRLKFLVFASPSHENLNLYLKEFKKYNVKHVARVCEPTYSSSLLEASGISTYDFSYKDGTSPPAAIVSKWLSFIRIQLFEAEDPTAIIGIHCHAGLGRAPVLVAIALIEQGMSPLDSVLYVRERRKGAFNNKQILYLESYRPQKMSQCVIC</sequence>
<evidence type="ECO:0000313" key="1">
    <source>
        <dbReference type="EMBL" id="KAJ9068545.1"/>
    </source>
</evidence>
<keyword evidence="2" id="KW-1185">Reference proteome</keyword>
<proteinExistence type="predicted"/>
<reference evidence="1" key="1">
    <citation type="submission" date="2022-04" db="EMBL/GenBank/DDBJ databases">
        <title>Genome of the entomopathogenic fungus Entomophthora muscae.</title>
        <authorList>
            <person name="Elya C."/>
            <person name="Lovett B.R."/>
            <person name="Lee E."/>
            <person name="Macias A.M."/>
            <person name="Hajek A.E."/>
            <person name="De Bivort B.L."/>
            <person name="Kasson M.T."/>
            <person name="De Fine Licht H.H."/>
            <person name="Stajich J.E."/>
        </authorList>
    </citation>
    <scope>NUCLEOTIDE SEQUENCE</scope>
    <source>
        <strain evidence="1">Berkeley</strain>
    </source>
</reference>
<accession>A0ACC2T1T9</accession>
<comment type="caution">
    <text evidence="1">The sequence shown here is derived from an EMBL/GenBank/DDBJ whole genome shotgun (WGS) entry which is preliminary data.</text>
</comment>
<gene>
    <name evidence="1" type="ORF">DSO57_1027633</name>
</gene>
<evidence type="ECO:0000313" key="2">
    <source>
        <dbReference type="Proteomes" id="UP001165960"/>
    </source>
</evidence>